<dbReference type="GeneID" id="93648500"/>
<keyword evidence="3" id="KW-1185">Reference proteome</keyword>
<reference evidence="2 3" key="1">
    <citation type="submission" date="2016-02" db="EMBL/GenBank/DDBJ databases">
        <title>Discovery of a natural microsporidian pathogen with a broad tissue tropism in Caenorhabditis elegans.</title>
        <authorList>
            <person name="Luallen R.J."/>
            <person name="Reinke A.W."/>
            <person name="Tong L."/>
            <person name="Botts M.R."/>
            <person name="Felix M.-A."/>
            <person name="Troemel E.R."/>
        </authorList>
    </citation>
    <scope>NUCLEOTIDE SEQUENCE [LARGE SCALE GENOMIC DNA]</scope>
    <source>
        <strain evidence="2 3">JUm2807</strain>
    </source>
</reference>
<proteinExistence type="predicted"/>
<evidence type="ECO:0000256" key="1">
    <source>
        <dbReference type="SAM" id="MobiDB-lite"/>
    </source>
</evidence>
<dbReference type="RefSeq" id="XP_067544761.1">
    <property type="nucleotide sequence ID" value="XM_067689568.1"/>
</dbReference>
<comment type="caution">
    <text evidence="2">The sequence shown here is derived from an EMBL/GenBank/DDBJ whole genome shotgun (WGS) entry which is preliminary data.</text>
</comment>
<name>A0A177EGC0_9MICR</name>
<sequence>MVTITAELHKLIDEQKKKLCILEQRIDEKNKAIAAAYANQEQEAKATKEEDDNKRARRRANSEKSFKGCTEEEIEEDLLAIFNGVKSDKHVVIQSDGRAAAVIKRQKITEGDVIRVVKGESYEIGIVKSLNRNVLILENREREKKYPISKLLSSRYAILPVEPK</sequence>
<evidence type="ECO:0000313" key="2">
    <source>
        <dbReference type="EMBL" id="OAG30756.1"/>
    </source>
</evidence>
<dbReference type="VEuPathDB" id="MicrosporidiaDB:NEDG_02150"/>
<feature type="compositionally biased region" description="Basic and acidic residues" evidence="1">
    <location>
        <begin position="42"/>
        <end position="66"/>
    </location>
</feature>
<organism evidence="2 3">
    <name type="scientific">Nematocida displodere</name>
    <dbReference type="NCBI Taxonomy" id="1805483"/>
    <lineage>
        <taxon>Eukaryota</taxon>
        <taxon>Fungi</taxon>
        <taxon>Fungi incertae sedis</taxon>
        <taxon>Microsporidia</taxon>
        <taxon>Nematocida</taxon>
    </lineage>
</organism>
<gene>
    <name evidence="2" type="ORF">NEDG_02150</name>
</gene>
<dbReference type="EMBL" id="LTDL01000025">
    <property type="protein sequence ID" value="OAG30756.1"/>
    <property type="molecule type" value="Genomic_DNA"/>
</dbReference>
<dbReference type="OrthoDB" id="2187604at2759"/>
<feature type="region of interest" description="Disordered" evidence="1">
    <location>
        <begin position="40"/>
        <end position="66"/>
    </location>
</feature>
<accession>A0A177EGC0</accession>
<dbReference type="AlphaFoldDB" id="A0A177EGC0"/>
<evidence type="ECO:0000313" key="3">
    <source>
        <dbReference type="Proteomes" id="UP000185944"/>
    </source>
</evidence>
<protein>
    <submittedName>
        <fullName evidence="2">Uncharacterized protein</fullName>
    </submittedName>
</protein>
<dbReference type="Proteomes" id="UP000185944">
    <property type="component" value="Unassembled WGS sequence"/>
</dbReference>